<dbReference type="EMBL" id="JAOCAE010000001">
    <property type="protein sequence ID" value="MDH1234498.1"/>
    <property type="molecule type" value="Genomic_DNA"/>
</dbReference>
<dbReference type="AlphaFoldDB" id="A0AA42P5V6"/>
<organism evidence="1 2">
    <name type="scientific">Stutzerimonas stutzeri</name>
    <name type="common">Pseudomonas stutzeri</name>
    <dbReference type="NCBI Taxonomy" id="316"/>
    <lineage>
        <taxon>Bacteria</taxon>
        <taxon>Pseudomonadati</taxon>
        <taxon>Pseudomonadota</taxon>
        <taxon>Gammaproteobacteria</taxon>
        <taxon>Pseudomonadales</taxon>
        <taxon>Pseudomonadaceae</taxon>
        <taxon>Stutzerimonas</taxon>
    </lineage>
</organism>
<dbReference type="RefSeq" id="WP_279640975.1">
    <property type="nucleotide sequence ID" value="NZ_JAOCAE010000001.1"/>
</dbReference>
<comment type="caution">
    <text evidence="1">The sequence shown here is derived from an EMBL/GenBank/DDBJ whole genome shotgun (WGS) entry which is preliminary data.</text>
</comment>
<evidence type="ECO:0008006" key="3">
    <source>
        <dbReference type="Google" id="ProtNLM"/>
    </source>
</evidence>
<name>A0AA42P5V6_STUST</name>
<gene>
    <name evidence="1" type="ORF">N5C32_00410</name>
</gene>
<protein>
    <recommendedName>
        <fullName evidence="3">Tail fiber domain-containing protein</fullName>
    </recommendedName>
</protein>
<proteinExistence type="predicted"/>
<reference evidence="1" key="1">
    <citation type="submission" date="2022-09" db="EMBL/GenBank/DDBJ databases">
        <title>Intensive care unit water sources are persistently colonized with multi-drug resistant bacteria and are the site of extensive horizontal gene transfer of antibiotic resistance genes.</title>
        <authorList>
            <person name="Diorio-Toth L."/>
        </authorList>
    </citation>
    <scope>NUCLEOTIDE SEQUENCE</scope>
    <source>
        <strain evidence="1">GD03947</strain>
    </source>
</reference>
<evidence type="ECO:0000313" key="1">
    <source>
        <dbReference type="EMBL" id="MDH1234498.1"/>
    </source>
</evidence>
<evidence type="ECO:0000313" key="2">
    <source>
        <dbReference type="Proteomes" id="UP001158500"/>
    </source>
</evidence>
<sequence length="282" mass="29692">MPWYNQGTVDVTANSATVTGTGTAFSANARVGDAFRGPDGRWYEITNIASASVISISPAYQGDTATGQTYAIAPMQGYVKESADRLRQLVDQFGSQLAALQPWATSPTAAAAREALGTNDAANLTAGLLSAARVPATLTPDKAFRRGNILGTVSHADGVPTGAIIERGSNANGEYIRWADGTQICWSRRVRNATTNPGQSKSVDVTTAAGFVGEYETFADGTFYSGADATGQALYALPLKVEIGRYIWNQGTSPSEVDFAFSVGSLVALSSLESVLHIGRWH</sequence>
<accession>A0AA42P5V6</accession>
<dbReference type="Proteomes" id="UP001158500">
    <property type="component" value="Unassembled WGS sequence"/>
</dbReference>